<keyword evidence="3" id="KW-1185">Reference proteome</keyword>
<dbReference type="AlphaFoldDB" id="A0A1W2A1G8"/>
<name>A0A1W2A1G8_9BURK</name>
<feature type="transmembrane region" description="Helical" evidence="1">
    <location>
        <begin position="7"/>
        <end position="29"/>
    </location>
</feature>
<gene>
    <name evidence="2" type="ORF">SAMN06296008_10717</name>
</gene>
<feature type="transmembrane region" description="Helical" evidence="1">
    <location>
        <begin position="375"/>
        <end position="397"/>
    </location>
</feature>
<dbReference type="GO" id="GO:0016740">
    <property type="term" value="F:transferase activity"/>
    <property type="evidence" value="ECO:0007669"/>
    <property type="project" value="UniProtKB-KW"/>
</dbReference>
<keyword evidence="1" id="KW-1133">Transmembrane helix</keyword>
<keyword evidence="2" id="KW-0808">Transferase</keyword>
<evidence type="ECO:0000256" key="1">
    <source>
        <dbReference type="SAM" id="Phobius"/>
    </source>
</evidence>
<dbReference type="RefSeq" id="WP_084283542.1">
    <property type="nucleotide sequence ID" value="NZ_FWXJ01000007.1"/>
</dbReference>
<dbReference type="OrthoDB" id="8556356at2"/>
<feature type="transmembrane region" description="Helical" evidence="1">
    <location>
        <begin position="348"/>
        <end position="368"/>
    </location>
</feature>
<dbReference type="Proteomes" id="UP000192708">
    <property type="component" value="Unassembled WGS sequence"/>
</dbReference>
<feature type="transmembrane region" description="Helical" evidence="1">
    <location>
        <begin position="294"/>
        <end position="313"/>
    </location>
</feature>
<keyword evidence="1" id="KW-0812">Transmembrane</keyword>
<proteinExistence type="predicted"/>
<evidence type="ECO:0000313" key="2">
    <source>
        <dbReference type="EMBL" id="SMC54292.1"/>
    </source>
</evidence>
<feature type="transmembrane region" description="Helical" evidence="1">
    <location>
        <begin position="233"/>
        <end position="254"/>
    </location>
</feature>
<protein>
    <submittedName>
        <fullName evidence="2">4-amino-4-deoxy-L-arabinose transferase</fullName>
    </submittedName>
</protein>
<feature type="transmembrane region" description="Helical" evidence="1">
    <location>
        <begin position="200"/>
        <end position="226"/>
    </location>
</feature>
<dbReference type="STRING" id="1938817.SAMN06296008_10717"/>
<feature type="transmembrane region" description="Helical" evidence="1">
    <location>
        <begin position="450"/>
        <end position="474"/>
    </location>
</feature>
<keyword evidence="1" id="KW-0472">Membrane</keyword>
<dbReference type="EMBL" id="FWXJ01000007">
    <property type="protein sequence ID" value="SMC54292.1"/>
    <property type="molecule type" value="Genomic_DNA"/>
</dbReference>
<evidence type="ECO:0000313" key="3">
    <source>
        <dbReference type="Proteomes" id="UP000192708"/>
    </source>
</evidence>
<organism evidence="2 3">
    <name type="scientific">Polynucleobacter kasalickyi</name>
    <dbReference type="NCBI Taxonomy" id="1938817"/>
    <lineage>
        <taxon>Bacteria</taxon>
        <taxon>Pseudomonadati</taxon>
        <taxon>Pseudomonadota</taxon>
        <taxon>Betaproteobacteria</taxon>
        <taxon>Burkholderiales</taxon>
        <taxon>Burkholderiaceae</taxon>
        <taxon>Polynucleobacter</taxon>
    </lineage>
</organism>
<feature type="transmembrane region" description="Helical" evidence="1">
    <location>
        <begin position="170"/>
        <end position="188"/>
    </location>
</feature>
<feature type="transmembrane region" description="Helical" evidence="1">
    <location>
        <begin position="325"/>
        <end position="342"/>
    </location>
</feature>
<accession>A0A1W2A1G8</accession>
<feature type="transmembrane region" description="Helical" evidence="1">
    <location>
        <begin position="100"/>
        <end position="121"/>
    </location>
</feature>
<sequence>MQNPIKLTAAATTSIPRSVMLLITLIYAFSGLFGHDPWKNDDAVGFGVMWTLAHGSINDWILPHLQGRGVLVGPPLPYWLGATSIKILGGQIGEINAARLVSAICFVISSISIWYATYLLARRTEVQPMQFALGGQPSAKEYGKTLADGALLIFLACVGLAQRVHEASPLLVELLGVTLLIYGIVRSYDKPWQGGVISGLGMVAIGLSGMLWTAVFLWVAAFIGFYTRKNMRLTGWIVGSLLITTVGLSSWPILWHLMSLPPEQISNAWFIWLGRDQLQATISFGSLEFLSVNFWAYTWPVWPLSFWSLYLWSTRGKSGVNAAHLVIPGLLFVAEILLFLLYKDLSERDLMLLSPPMAILAAFGLPFLRRGLISFIDWLSLLTFTLAGGFIWVVWFAKMTGYPKSTADNIARYLPGFVARFNFLDLFFALIITGVWFAIVRWRTSRAPKVIWRCLIISTSGTILLWVLLMNLWLPTINYAKTYQPVAIRFAKALPEDAKCIDSSFLGDAQLASFHYFTSLNLRDDESCNYKLTHNSEEALSSEILNLYKLDLVWEDRRDSDRDERLRLYRVSKNQ</sequence>
<reference evidence="2 3" key="1">
    <citation type="submission" date="2017-04" db="EMBL/GenBank/DDBJ databases">
        <authorList>
            <person name="Afonso C.L."/>
            <person name="Miller P.J."/>
            <person name="Scott M.A."/>
            <person name="Spackman E."/>
            <person name="Goraichik I."/>
            <person name="Dimitrov K.M."/>
            <person name="Suarez D.L."/>
            <person name="Swayne D.E."/>
        </authorList>
    </citation>
    <scope>NUCLEOTIDE SEQUENCE [LARGE SCALE GENOMIC DNA]</scope>
    <source>
        <strain evidence="2 3">VK13</strain>
    </source>
</reference>
<feature type="transmembrane region" description="Helical" evidence="1">
    <location>
        <begin position="417"/>
        <end position="438"/>
    </location>
</feature>